<dbReference type="Pfam" id="PF03050">
    <property type="entry name" value="DDE_Tnp_IS66"/>
    <property type="match status" value="1"/>
</dbReference>
<evidence type="ECO:0000313" key="6">
    <source>
        <dbReference type="Proteomes" id="UP000278036"/>
    </source>
</evidence>
<dbReference type="EMBL" id="RAQU01000386">
    <property type="protein sequence ID" value="RKK00989.1"/>
    <property type="molecule type" value="Genomic_DNA"/>
</dbReference>
<dbReference type="RefSeq" id="WP_120641201.1">
    <property type="nucleotide sequence ID" value="NZ_RAQU01000386.1"/>
</dbReference>
<dbReference type="PANTHER" id="PTHR33678:SF1">
    <property type="entry name" value="BLL1576 PROTEIN"/>
    <property type="match status" value="1"/>
</dbReference>
<dbReference type="NCBIfam" id="NF033517">
    <property type="entry name" value="transpos_IS66"/>
    <property type="match status" value="1"/>
</dbReference>
<dbReference type="Pfam" id="PF13817">
    <property type="entry name" value="DDE_Tnp_IS66_C"/>
    <property type="match status" value="1"/>
</dbReference>
<keyword evidence="5" id="KW-1185">Reference proteome</keyword>
<accession>A0A3A9JPW9</accession>
<proteinExistence type="predicted"/>
<evidence type="ECO:0000313" key="4">
    <source>
        <dbReference type="EMBL" id="RMI13543.1"/>
    </source>
</evidence>
<dbReference type="AlphaFoldDB" id="A0A3A9JPW9"/>
<sequence>LPAQFRVLVTRRPKLACRACPGVVLQASAPERLVPGGLPTEATVAQVLVARYADHLPLYRQAQIRARQGLTLGREVLADWLGTAALEIRPVVRRLREILLASPRLFADETTLPVLDPGRGKVKKGYAGPWRATTGPGGGTDPPAVVFRYAPGRGQEHAKALLQGYCGIVQCDGYAAYKALAGDVTLAFCWAHVRRGFFDLTKGGAAPIAAGALQRIAALYAIETEIRSRPAMERLPVRQACSRPLVAELFTWLGAQLARLPRSSPTAEAIRYALNHQKGLEQFLNDGRIETDTNVVERAIRPICLSRKNALFASGDDGGARWAAIASLVEACKLNNVDPQRYFTDLLTRLVNGWPNSRIDELMPWCWTKADDQPSSAAA</sequence>
<reference evidence="3 6" key="1">
    <citation type="submission" date="2018-09" db="EMBL/GenBank/DDBJ databases">
        <title>Roseomonas sp. nov., isolated from feces of Tibetan antelopes in the Qinghai-Tibet plateau, China.</title>
        <authorList>
            <person name="Tian Z."/>
        </authorList>
    </citation>
    <scope>NUCLEOTIDE SEQUENCE [LARGE SCALE GENOMIC DNA]</scope>
    <source>
        <strain evidence="4 5">Z23</strain>
        <strain evidence="3 6">Z24</strain>
    </source>
</reference>
<dbReference type="EMBL" id="RFLX01000157">
    <property type="protein sequence ID" value="RMI13543.1"/>
    <property type="molecule type" value="Genomic_DNA"/>
</dbReference>
<feature type="domain" description="Transposase IS66 C-terminal" evidence="2">
    <location>
        <begin position="327"/>
        <end position="365"/>
    </location>
</feature>
<evidence type="ECO:0000313" key="3">
    <source>
        <dbReference type="EMBL" id="RKK00989.1"/>
    </source>
</evidence>
<feature type="domain" description="Transposase IS66 central" evidence="1">
    <location>
        <begin position="37"/>
        <end position="319"/>
    </location>
</feature>
<comment type="caution">
    <text evidence="3">The sequence shown here is derived from an EMBL/GenBank/DDBJ whole genome shotgun (WGS) entry which is preliminary data.</text>
</comment>
<organism evidence="3 6">
    <name type="scientific">Teichococcus wenyumeiae</name>
    <dbReference type="NCBI Taxonomy" id="2478470"/>
    <lineage>
        <taxon>Bacteria</taxon>
        <taxon>Pseudomonadati</taxon>
        <taxon>Pseudomonadota</taxon>
        <taxon>Alphaproteobacteria</taxon>
        <taxon>Acetobacterales</taxon>
        <taxon>Roseomonadaceae</taxon>
        <taxon>Roseomonas</taxon>
    </lineage>
</organism>
<dbReference type="Proteomes" id="UP000278036">
    <property type="component" value="Unassembled WGS sequence"/>
</dbReference>
<evidence type="ECO:0000259" key="2">
    <source>
        <dbReference type="Pfam" id="PF13817"/>
    </source>
</evidence>
<gene>
    <name evidence="3" type="ORF">D6Z83_27375</name>
    <name evidence="4" type="ORF">EBE87_28325</name>
</gene>
<evidence type="ECO:0000313" key="5">
    <source>
        <dbReference type="Proteomes" id="UP000274097"/>
    </source>
</evidence>
<dbReference type="InterPro" id="IPR039552">
    <property type="entry name" value="IS66_C"/>
</dbReference>
<dbReference type="InterPro" id="IPR052344">
    <property type="entry name" value="Transposase-related"/>
</dbReference>
<dbReference type="Proteomes" id="UP000274097">
    <property type="component" value="Unassembled WGS sequence"/>
</dbReference>
<dbReference type="InterPro" id="IPR004291">
    <property type="entry name" value="Transposase_IS66_central"/>
</dbReference>
<evidence type="ECO:0000259" key="1">
    <source>
        <dbReference type="Pfam" id="PF03050"/>
    </source>
</evidence>
<dbReference type="PANTHER" id="PTHR33678">
    <property type="entry name" value="BLL1576 PROTEIN"/>
    <property type="match status" value="1"/>
</dbReference>
<dbReference type="InParanoid" id="A0A3A9JPW9"/>
<feature type="non-terminal residue" evidence="3">
    <location>
        <position position="1"/>
    </location>
</feature>
<protein>
    <submittedName>
        <fullName evidence="3">IS66 family transposase</fullName>
    </submittedName>
</protein>
<name>A0A3A9JPW9_9PROT</name>
<dbReference type="OrthoDB" id="9800877at2"/>